<organism evidence="2 3">
    <name type="scientific">Candidatus Faeciplasma gallinarum</name>
    <dbReference type="NCBI Taxonomy" id="2840799"/>
    <lineage>
        <taxon>Bacteria</taxon>
        <taxon>Bacillati</taxon>
        <taxon>Bacillota</taxon>
        <taxon>Clostridia</taxon>
        <taxon>Eubacteriales</taxon>
        <taxon>Oscillospiraceae</taxon>
        <taxon>Oscillospiraceae incertae sedis</taxon>
        <taxon>Candidatus Faeciplasma</taxon>
    </lineage>
</organism>
<dbReference type="EMBL" id="DVIR01000027">
    <property type="protein sequence ID" value="HIS24264.1"/>
    <property type="molecule type" value="Genomic_DNA"/>
</dbReference>
<evidence type="ECO:0000313" key="3">
    <source>
        <dbReference type="Proteomes" id="UP000823982"/>
    </source>
</evidence>
<feature type="signal peptide" evidence="1">
    <location>
        <begin position="1"/>
        <end position="19"/>
    </location>
</feature>
<keyword evidence="1" id="KW-0732">Signal</keyword>
<dbReference type="SUPFAM" id="SSF53850">
    <property type="entry name" value="Periplasmic binding protein-like II"/>
    <property type="match status" value="1"/>
</dbReference>
<evidence type="ECO:0000313" key="2">
    <source>
        <dbReference type="EMBL" id="HIS24264.1"/>
    </source>
</evidence>
<gene>
    <name evidence="2" type="ORF">IAD01_02540</name>
</gene>
<reference evidence="2" key="1">
    <citation type="submission" date="2020-10" db="EMBL/GenBank/DDBJ databases">
        <authorList>
            <person name="Gilroy R."/>
        </authorList>
    </citation>
    <scope>NUCLEOTIDE SEQUENCE</scope>
    <source>
        <strain evidence="2">CHK157-1446</strain>
    </source>
</reference>
<dbReference type="Proteomes" id="UP000823982">
    <property type="component" value="Unassembled WGS sequence"/>
</dbReference>
<feature type="chain" id="PRO_5039063652" evidence="1">
    <location>
        <begin position="20"/>
        <end position="657"/>
    </location>
</feature>
<proteinExistence type="predicted"/>
<dbReference type="AlphaFoldDB" id="A0A9D1EN84"/>
<reference evidence="2" key="2">
    <citation type="journal article" date="2021" name="PeerJ">
        <title>Extensive microbial diversity within the chicken gut microbiome revealed by metagenomics and culture.</title>
        <authorList>
            <person name="Gilroy R."/>
            <person name="Ravi A."/>
            <person name="Getino M."/>
            <person name="Pursley I."/>
            <person name="Horton D.L."/>
            <person name="Alikhan N.F."/>
            <person name="Baker D."/>
            <person name="Gharbi K."/>
            <person name="Hall N."/>
            <person name="Watson M."/>
            <person name="Adriaenssens E.M."/>
            <person name="Foster-Nyarko E."/>
            <person name="Jarju S."/>
            <person name="Secka A."/>
            <person name="Antonio M."/>
            <person name="Oren A."/>
            <person name="Chaudhuri R.R."/>
            <person name="La Ragione R."/>
            <person name="Hildebrand F."/>
            <person name="Pallen M.J."/>
        </authorList>
    </citation>
    <scope>NUCLEOTIDE SEQUENCE</scope>
    <source>
        <strain evidence="2">CHK157-1446</strain>
    </source>
</reference>
<dbReference type="PROSITE" id="PS51257">
    <property type="entry name" value="PROKAR_LIPOPROTEIN"/>
    <property type="match status" value="1"/>
</dbReference>
<accession>A0A9D1EN84</accession>
<evidence type="ECO:0000256" key="1">
    <source>
        <dbReference type="SAM" id="SignalP"/>
    </source>
</evidence>
<dbReference type="SUPFAM" id="SSF69322">
    <property type="entry name" value="Tricorn protease domain 2"/>
    <property type="match status" value="1"/>
</dbReference>
<protein>
    <submittedName>
        <fullName evidence="2">Uncharacterized protein</fullName>
    </submittedName>
</protein>
<dbReference type="Gene3D" id="3.40.190.10">
    <property type="entry name" value="Periplasmic binding protein-like II"/>
    <property type="match status" value="1"/>
</dbReference>
<comment type="caution">
    <text evidence="2">The sequence shown here is derived from an EMBL/GenBank/DDBJ whole genome shotgun (WGS) entry which is preliminary data.</text>
</comment>
<sequence length="657" mass="72032">MKFVASLLAVIIVFGLFSACNNSIGSPADGGQSSENQQLHIVDKKVDYPSTFSAMSRIEYDTSNVIDTAQIENVLYVLETDGLHIIDLSSGEQSVVLGDMNIRMIASYEDELYAFSGAQGGGDSAELNIYTLDKSGVETSRASMSVSASTLKENMMLSTDEDGAEMSYGMPSAIAVDDYFVIYCYIDGDRCFVHISKDNPEVISSVKESVSQINSTLSSICRYSGNSYLVYSQGALNRLKVYDIERNEYVEEINTSFYSGTGIAYDKYADSAILSGSSNFGMNISELELGTLCVNRIASYASEFTGMISNDHVTAYGNLYCLVSSRVNDIRVYDAAAEQPTVNIVLDSAEIPLSVEYVTVVLSEKYGINVRTRTYADSGNVLPTKISAQDTDIDIIYNVSNLPYYIVNGYYADLNEFDVLKDNIEECKSLLEQGYSYDGKIFGVPYVDANNLVDDPNTLVIDCSEPTTVAGIPDSAHNFDAYLARYVDITEKAYTDEGGEMLCEYLMHRYENKDDSFVGMPTDTKVLDSLSSGVKILKSNCWIMNPAGANKENAAIFLNELMNLATGKTDEAMLDSVGVTQDTNDPFSGLVDMSLKFSYYDLDYDYGECIPQWKSSSSSVRSVLSEAVGAAVSASSESEIKSIANDYYDKIMQAIME</sequence>
<name>A0A9D1EN84_9FIRM</name>